<comment type="caution">
    <text evidence="2">The sequence shown here is derived from an EMBL/GenBank/DDBJ whole genome shotgun (WGS) entry which is preliminary data.</text>
</comment>
<protein>
    <recommendedName>
        <fullName evidence="1">DUF6630 domain-containing protein</fullName>
    </recommendedName>
</protein>
<gene>
    <name evidence="2" type="ORF">GO988_16440</name>
</gene>
<keyword evidence="3" id="KW-1185">Reference proteome</keyword>
<evidence type="ECO:0000259" key="1">
    <source>
        <dbReference type="Pfam" id="PF20335"/>
    </source>
</evidence>
<feature type="domain" description="DUF6630" evidence="1">
    <location>
        <begin position="11"/>
        <end position="169"/>
    </location>
</feature>
<evidence type="ECO:0000313" key="3">
    <source>
        <dbReference type="Proteomes" id="UP000441336"/>
    </source>
</evidence>
<evidence type="ECO:0000313" key="2">
    <source>
        <dbReference type="EMBL" id="MVN77920.1"/>
    </source>
</evidence>
<dbReference type="EMBL" id="WQKZ01000004">
    <property type="protein sequence ID" value="MVN77920.1"/>
    <property type="molecule type" value="Genomic_DNA"/>
</dbReference>
<organism evidence="2 3">
    <name type="scientific">Hymenobacter ginkgonis</name>
    <dbReference type="NCBI Taxonomy" id="2682976"/>
    <lineage>
        <taxon>Bacteria</taxon>
        <taxon>Pseudomonadati</taxon>
        <taxon>Bacteroidota</taxon>
        <taxon>Cytophagia</taxon>
        <taxon>Cytophagales</taxon>
        <taxon>Hymenobacteraceae</taxon>
        <taxon>Hymenobacter</taxon>
    </lineage>
</organism>
<dbReference type="AlphaFoldDB" id="A0A7K1THL9"/>
<proteinExistence type="predicted"/>
<dbReference type="InterPro" id="IPR046582">
    <property type="entry name" value="DUF6630"/>
</dbReference>
<reference evidence="2 3" key="1">
    <citation type="submission" date="2019-12" db="EMBL/GenBank/DDBJ databases">
        <title>Hymenobacter sp. HMF4947 Genome sequencing and assembly.</title>
        <authorList>
            <person name="Kang H."/>
            <person name="Cha I."/>
            <person name="Kim H."/>
            <person name="Joh K."/>
        </authorList>
    </citation>
    <scope>NUCLEOTIDE SEQUENCE [LARGE SCALE GENOMIC DNA]</scope>
    <source>
        <strain evidence="2 3">HMF4947</strain>
    </source>
</reference>
<dbReference type="Proteomes" id="UP000441336">
    <property type="component" value="Unassembled WGS sequence"/>
</dbReference>
<name>A0A7K1THL9_9BACT</name>
<sequence>MNQAALTQFIRFFTLADDDATQRLSERLTLVLREPAAYQSQFAEELAERGMEAALPPQELRDVALIDALLSEDLLWESDYQDPASDTAEGLNDILEHQGRSERLRLPPSVARSAGGPEALDALQDALEPLGLALVLLTLDSDSYPLSLVAEGHAEDARRLAKELGFELAVY</sequence>
<dbReference type="Pfam" id="PF20335">
    <property type="entry name" value="DUF6630"/>
    <property type="match status" value="1"/>
</dbReference>
<dbReference type="RefSeq" id="WP_157567543.1">
    <property type="nucleotide sequence ID" value="NZ_WQKZ01000004.1"/>
</dbReference>
<accession>A0A7K1THL9</accession>